<protein>
    <submittedName>
        <fullName evidence="1">Uncharacterized protein</fullName>
    </submittedName>
</protein>
<name>A0ABP0PDI1_9DINO</name>
<dbReference type="EMBL" id="CAXAMN010022902">
    <property type="protein sequence ID" value="CAK9073567.1"/>
    <property type="molecule type" value="Genomic_DNA"/>
</dbReference>
<feature type="non-terminal residue" evidence="1">
    <location>
        <position position="1"/>
    </location>
</feature>
<proteinExistence type="predicted"/>
<reference evidence="1 2" key="1">
    <citation type="submission" date="2024-02" db="EMBL/GenBank/DDBJ databases">
        <authorList>
            <person name="Chen Y."/>
            <person name="Shah S."/>
            <person name="Dougan E. K."/>
            <person name="Thang M."/>
            <person name="Chan C."/>
        </authorList>
    </citation>
    <scope>NUCLEOTIDE SEQUENCE [LARGE SCALE GENOMIC DNA]</scope>
</reference>
<gene>
    <name evidence="1" type="ORF">CCMP2556_LOCUS36232</name>
</gene>
<accession>A0ABP0PDI1</accession>
<evidence type="ECO:0000313" key="1">
    <source>
        <dbReference type="EMBL" id="CAK9073567.1"/>
    </source>
</evidence>
<comment type="caution">
    <text evidence="1">The sequence shown here is derived from an EMBL/GenBank/DDBJ whole genome shotgun (WGS) entry which is preliminary data.</text>
</comment>
<sequence>ALCDDSTPCDKNQKDKDIVDADGNKIKTPSAPTMTRARCVNSLDNFRHMIGQQWYENESDAAAAGTSAQAATLCTECRIFPLVAMGKGCLAVRVVVL</sequence>
<organism evidence="1 2">
    <name type="scientific">Durusdinium trenchii</name>
    <dbReference type="NCBI Taxonomy" id="1381693"/>
    <lineage>
        <taxon>Eukaryota</taxon>
        <taxon>Sar</taxon>
        <taxon>Alveolata</taxon>
        <taxon>Dinophyceae</taxon>
        <taxon>Suessiales</taxon>
        <taxon>Symbiodiniaceae</taxon>
        <taxon>Durusdinium</taxon>
    </lineage>
</organism>
<evidence type="ECO:0000313" key="2">
    <source>
        <dbReference type="Proteomes" id="UP001642484"/>
    </source>
</evidence>
<dbReference type="Proteomes" id="UP001642484">
    <property type="component" value="Unassembled WGS sequence"/>
</dbReference>
<keyword evidence="2" id="KW-1185">Reference proteome</keyword>